<evidence type="ECO:0000259" key="2">
    <source>
        <dbReference type="Pfam" id="PF00561"/>
    </source>
</evidence>
<dbReference type="RefSeq" id="WP_051507931.1">
    <property type="nucleotide sequence ID" value="NZ_LQOX01000006.1"/>
</dbReference>
<dbReference type="GO" id="GO:0016787">
    <property type="term" value="F:hydrolase activity"/>
    <property type="evidence" value="ECO:0007669"/>
    <property type="project" value="UniProtKB-KW"/>
</dbReference>
<dbReference type="AlphaFoldDB" id="A0A1X1W1M3"/>
<name>A0A1X1W1M3_MYCGS</name>
<keyword evidence="4" id="KW-1185">Reference proteome</keyword>
<dbReference type="EMBL" id="LQOX01000006">
    <property type="protein sequence ID" value="ORV80135.1"/>
    <property type="molecule type" value="Genomic_DNA"/>
</dbReference>
<keyword evidence="1 3" id="KW-0378">Hydrolase</keyword>
<dbReference type="InterPro" id="IPR000073">
    <property type="entry name" value="AB_hydrolase_1"/>
</dbReference>
<evidence type="ECO:0000313" key="4">
    <source>
        <dbReference type="Proteomes" id="UP000193738"/>
    </source>
</evidence>
<dbReference type="PANTHER" id="PTHR43329">
    <property type="entry name" value="EPOXIDE HYDROLASE"/>
    <property type="match status" value="1"/>
</dbReference>
<dbReference type="SUPFAM" id="SSF53474">
    <property type="entry name" value="alpha/beta-Hydrolases"/>
    <property type="match status" value="1"/>
</dbReference>
<proteinExistence type="predicted"/>
<sequence>MSSTATPPAVDSVRHRFIDLGQGVMIHLAEAGPADGAPVMLVHGFPQHWWQWREIMGPLAADGYRVLCPDLRGAGWSTAPTGSYRKTDMADDLAQLVRRLNVGPVAVAAHDWGGPVAFIMMLRHPDQVAGFIGINTAAPWLRADGALLRHLWRFWYQVPIALPVIGPKLIADPKGRFIRRVCSWAGAGFTPEVDVYLRPLRQRAHAIAGSRWYRTFLVREAVAWMTGEFTDSRVKVPVRWLHGTADPVITPTLLRDHPERIGDFDIELVDGAGHWIVEQRPDLVLQRLQAFLQQLHRPCRCEGYSRSRACKQR</sequence>
<dbReference type="InterPro" id="IPR000639">
    <property type="entry name" value="Epox_hydrolase-like"/>
</dbReference>
<dbReference type="Pfam" id="PF00561">
    <property type="entry name" value="Abhydrolase_1"/>
    <property type="match status" value="1"/>
</dbReference>
<dbReference type="Gene3D" id="3.40.50.1820">
    <property type="entry name" value="alpha/beta hydrolase"/>
    <property type="match status" value="1"/>
</dbReference>
<evidence type="ECO:0000256" key="1">
    <source>
        <dbReference type="ARBA" id="ARBA00022801"/>
    </source>
</evidence>
<comment type="caution">
    <text evidence="3">The sequence shown here is derived from an EMBL/GenBank/DDBJ whole genome shotgun (WGS) entry which is preliminary data.</text>
</comment>
<gene>
    <name evidence="3" type="ORF">AWC07_21640</name>
</gene>
<feature type="domain" description="AB hydrolase-1" evidence="2">
    <location>
        <begin position="38"/>
        <end position="151"/>
    </location>
</feature>
<dbReference type="STRING" id="1777.AWC07_21640"/>
<reference evidence="3 4" key="1">
    <citation type="submission" date="2016-01" db="EMBL/GenBank/DDBJ databases">
        <title>The new phylogeny of the genus Mycobacterium.</title>
        <authorList>
            <person name="Tarcisio F."/>
            <person name="Conor M."/>
            <person name="Antonella G."/>
            <person name="Elisabetta G."/>
            <person name="Giulia F.S."/>
            <person name="Sara T."/>
            <person name="Anna F."/>
            <person name="Clotilde B."/>
            <person name="Roberto B."/>
            <person name="Veronica D.S."/>
            <person name="Fabio R."/>
            <person name="Monica P."/>
            <person name="Olivier J."/>
            <person name="Enrico T."/>
            <person name="Nicola S."/>
        </authorList>
    </citation>
    <scope>NUCLEOTIDE SEQUENCE [LARGE SCALE GENOMIC DNA]</scope>
    <source>
        <strain evidence="3 4">DSM 43505</strain>
    </source>
</reference>
<dbReference type="PRINTS" id="PR00412">
    <property type="entry name" value="EPOXHYDRLASE"/>
</dbReference>
<dbReference type="Proteomes" id="UP000193738">
    <property type="component" value="Unassembled WGS sequence"/>
</dbReference>
<dbReference type="InterPro" id="IPR029058">
    <property type="entry name" value="AB_hydrolase_fold"/>
</dbReference>
<evidence type="ECO:0000313" key="3">
    <source>
        <dbReference type="EMBL" id="ORV80135.1"/>
    </source>
</evidence>
<accession>A0A1X1W1M3</accession>
<organism evidence="3 4">
    <name type="scientific">Mycobacterium gastri</name>
    <dbReference type="NCBI Taxonomy" id="1777"/>
    <lineage>
        <taxon>Bacteria</taxon>
        <taxon>Bacillati</taxon>
        <taxon>Actinomycetota</taxon>
        <taxon>Actinomycetes</taxon>
        <taxon>Mycobacteriales</taxon>
        <taxon>Mycobacteriaceae</taxon>
        <taxon>Mycobacterium</taxon>
    </lineage>
</organism>
<protein>
    <submittedName>
        <fullName evidence="3">Epoxide hydrolase</fullName>
    </submittedName>
</protein>